<feature type="compositionally biased region" description="Polar residues" evidence="11">
    <location>
        <begin position="1018"/>
        <end position="1034"/>
    </location>
</feature>
<feature type="region of interest" description="Disordered" evidence="11">
    <location>
        <begin position="994"/>
        <end position="1034"/>
    </location>
</feature>
<comment type="catalytic activity">
    <reaction evidence="8">
        <text>L-threonyl-[protein] + ATP = O-phospho-L-threonyl-[protein] + ADP + H(+)</text>
        <dbReference type="Rhea" id="RHEA:46608"/>
        <dbReference type="Rhea" id="RHEA-COMP:11060"/>
        <dbReference type="Rhea" id="RHEA-COMP:11605"/>
        <dbReference type="ChEBI" id="CHEBI:15378"/>
        <dbReference type="ChEBI" id="CHEBI:30013"/>
        <dbReference type="ChEBI" id="CHEBI:30616"/>
        <dbReference type="ChEBI" id="CHEBI:61977"/>
        <dbReference type="ChEBI" id="CHEBI:456216"/>
        <dbReference type="EC" id="2.7.11.1"/>
    </reaction>
</comment>
<proteinExistence type="inferred from homology"/>
<evidence type="ECO:0000259" key="12">
    <source>
        <dbReference type="PROSITE" id="PS50011"/>
    </source>
</evidence>
<dbReference type="STRING" id="6198.A0A075AFT3"/>
<feature type="compositionally biased region" description="Low complexity" evidence="11">
    <location>
        <begin position="822"/>
        <end position="846"/>
    </location>
</feature>
<dbReference type="InterPro" id="IPR050339">
    <property type="entry name" value="CC_SR_Kinase"/>
</dbReference>
<accession>A0A075AFT3</accession>
<feature type="region of interest" description="Disordered" evidence="11">
    <location>
        <begin position="816"/>
        <end position="851"/>
    </location>
</feature>
<dbReference type="GeneID" id="20319223"/>
<dbReference type="InterPro" id="IPR008271">
    <property type="entry name" value="Ser/Thr_kinase_AS"/>
</dbReference>
<feature type="compositionally biased region" description="Polar residues" evidence="11">
    <location>
        <begin position="1956"/>
        <end position="1969"/>
    </location>
</feature>
<evidence type="ECO:0000256" key="6">
    <source>
        <dbReference type="ARBA" id="ARBA00022840"/>
    </source>
</evidence>
<comment type="catalytic activity">
    <reaction evidence="9">
        <text>L-seryl-[protein] + ATP = O-phospho-L-seryl-[protein] + ADP + H(+)</text>
        <dbReference type="Rhea" id="RHEA:17989"/>
        <dbReference type="Rhea" id="RHEA-COMP:9863"/>
        <dbReference type="Rhea" id="RHEA-COMP:11604"/>
        <dbReference type="ChEBI" id="CHEBI:15378"/>
        <dbReference type="ChEBI" id="CHEBI:29999"/>
        <dbReference type="ChEBI" id="CHEBI:30616"/>
        <dbReference type="ChEBI" id="CHEBI:83421"/>
        <dbReference type="ChEBI" id="CHEBI:456216"/>
        <dbReference type="EC" id="2.7.11.1"/>
    </reaction>
</comment>
<dbReference type="SUPFAM" id="SSF56112">
    <property type="entry name" value="Protein kinase-like (PK-like)"/>
    <property type="match status" value="2"/>
</dbReference>
<dbReference type="Gene3D" id="3.30.930.10">
    <property type="entry name" value="Bira Bifunctional Protein, Domain 2"/>
    <property type="match status" value="1"/>
</dbReference>
<dbReference type="GO" id="GO:0005634">
    <property type="term" value="C:nucleus"/>
    <property type="evidence" value="ECO:0007669"/>
    <property type="project" value="TreeGrafter"/>
</dbReference>
<dbReference type="Pfam" id="PF05773">
    <property type="entry name" value="RWD"/>
    <property type="match status" value="1"/>
</dbReference>
<dbReference type="InterPro" id="IPR045864">
    <property type="entry name" value="aa-tRNA-synth_II/BPL/LPL"/>
</dbReference>
<dbReference type="GO" id="GO:0005524">
    <property type="term" value="F:ATP binding"/>
    <property type="evidence" value="ECO:0007669"/>
    <property type="project" value="UniProtKB-UniRule"/>
</dbReference>
<feature type="region of interest" description="Disordered" evidence="11">
    <location>
        <begin position="868"/>
        <end position="901"/>
    </location>
</feature>
<dbReference type="PROSITE" id="PS50011">
    <property type="entry name" value="PROTEIN_KINASE_DOM"/>
    <property type="match status" value="1"/>
</dbReference>
<feature type="region of interest" description="Disordered" evidence="11">
    <location>
        <begin position="731"/>
        <end position="777"/>
    </location>
</feature>
<feature type="domain" description="Protein kinase" evidence="12">
    <location>
        <begin position="652"/>
        <end position="1145"/>
    </location>
</feature>
<organism evidence="14 15">
    <name type="scientific">Opisthorchis viverrini</name>
    <name type="common">Southeast Asian liver fluke</name>
    <dbReference type="NCBI Taxonomy" id="6198"/>
    <lineage>
        <taxon>Eukaryota</taxon>
        <taxon>Metazoa</taxon>
        <taxon>Spiralia</taxon>
        <taxon>Lophotrochozoa</taxon>
        <taxon>Platyhelminthes</taxon>
        <taxon>Trematoda</taxon>
        <taxon>Digenea</taxon>
        <taxon>Opisthorchiida</taxon>
        <taxon>Opisthorchiata</taxon>
        <taxon>Opisthorchiidae</taxon>
        <taxon>Opisthorchis</taxon>
    </lineage>
</organism>
<feature type="region of interest" description="Disordered" evidence="11">
    <location>
        <begin position="1934"/>
        <end position="1969"/>
    </location>
</feature>
<evidence type="ECO:0000256" key="9">
    <source>
        <dbReference type="ARBA" id="ARBA00048679"/>
    </source>
</evidence>
<dbReference type="InterPro" id="IPR011009">
    <property type="entry name" value="Kinase-like_dom_sf"/>
</dbReference>
<evidence type="ECO:0000256" key="1">
    <source>
        <dbReference type="ARBA" id="ARBA00012513"/>
    </source>
</evidence>
<evidence type="ECO:0000256" key="7">
    <source>
        <dbReference type="ARBA" id="ARBA00037982"/>
    </source>
</evidence>
<dbReference type="SUPFAM" id="SSF54495">
    <property type="entry name" value="UBC-like"/>
    <property type="match status" value="1"/>
</dbReference>
<reference evidence="14 15" key="1">
    <citation type="submission" date="2013-11" db="EMBL/GenBank/DDBJ databases">
        <title>Opisthorchis viverrini - life in the bile duct.</title>
        <authorList>
            <person name="Young N.D."/>
            <person name="Nagarajan N."/>
            <person name="Lin S.J."/>
            <person name="Korhonen P.K."/>
            <person name="Jex A.R."/>
            <person name="Hall R.S."/>
            <person name="Safavi-Hemami H."/>
            <person name="Kaewkong W."/>
            <person name="Bertrand D."/>
            <person name="Gao S."/>
            <person name="Seet Q."/>
            <person name="Wongkham S."/>
            <person name="Teh B.T."/>
            <person name="Wongkham C."/>
            <person name="Intapan P.M."/>
            <person name="Maleewong W."/>
            <person name="Yang X."/>
            <person name="Hu M."/>
            <person name="Wang Z."/>
            <person name="Hofmann A."/>
            <person name="Sternberg P.W."/>
            <person name="Tan P."/>
            <person name="Wang J."/>
            <person name="Gasser R.B."/>
        </authorList>
    </citation>
    <scope>NUCLEOTIDE SEQUENCE [LARGE SCALE GENOMIC DNA]</scope>
</reference>
<feature type="compositionally biased region" description="Low complexity" evidence="11">
    <location>
        <begin position="738"/>
        <end position="756"/>
    </location>
</feature>
<dbReference type="InterPro" id="IPR006575">
    <property type="entry name" value="RWD_dom"/>
</dbReference>
<dbReference type="InterPro" id="IPR000719">
    <property type="entry name" value="Prot_kinase_dom"/>
</dbReference>
<dbReference type="PROSITE" id="PS00107">
    <property type="entry name" value="PROTEIN_KINASE_ATP"/>
    <property type="match status" value="1"/>
</dbReference>
<dbReference type="SMART" id="SM00220">
    <property type="entry name" value="S_TKc"/>
    <property type="match status" value="1"/>
</dbReference>
<evidence type="ECO:0000256" key="11">
    <source>
        <dbReference type="SAM" id="MobiDB-lite"/>
    </source>
</evidence>
<name>A0A075AFT3_OPIVI</name>
<evidence type="ECO:0000259" key="13">
    <source>
        <dbReference type="PROSITE" id="PS50908"/>
    </source>
</evidence>
<keyword evidence="3" id="KW-0808">Transferase</keyword>
<dbReference type="GO" id="GO:0005829">
    <property type="term" value="C:cytosol"/>
    <property type="evidence" value="ECO:0007669"/>
    <property type="project" value="TreeGrafter"/>
</dbReference>
<evidence type="ECO:0000256" key="2">
    <source>
        <dbReference type="ARBA" id="ARBA00022527"/>
    </source>
</evidence>
<dbReference type="Gene3D" id="1.10.510.10">
    <property type="entry name" value="Transferase(Phosphotransferase) domain 1"/>
    <property type="match status" value="2"/>
</dbReference>
<dbReference type="EMBL" id="KL596708">
    <property type="protein sequence ID" value="KER28064.1"/>
    <property type="molecule type" value="Genomic_DNA"/>
</dbReference>
<dbReference type="InterPro" id="IPR017441">
    <property type="entry name" value="Protein_kinase_ATP_BS"/>
</dbReference>
<dbReference type="CTD" id="20319223"/>
<evidence type="ECO:0000256" key="8">
    <source>
        <dbReference type="ARBA" id="ARBA00047899"/>
    </source>
</evidence>
<dbReference type="GO" id="GO:0004694">
    <property type="term" value="F:eukaryotic translation initiation factor 2alpha kinase activity"/>
    <property type="evidence" value="ECO:0007669"/>
    <property type="project" value="TreeGrafter"/>
</dbReference>
<dbReference type="KEGG" id="ovi:T265_05041"/>
<dbReference type="OrthoDB" id="6778822at2759"/>
<sequence length="2064" mass="228548">MFDSERTPQELQKEELFVLLSVFPDVIVSVDGLECKPLNCVDSLRVIGDAAFPLNISVALHSGFRKKHEKTHKGAHNTGLPKNKHTVLLRVTCDTAYPKSSPSLQIQGSKRLSSDVLSGLNARLQNIVVAMRGQVCIKEIIETGLEYLKSVTEAHKRQHLTISRLKQQPTGVEESIEERICVKELNCLREAVTWRIADAHSALQKRKQEEAELAKLFARGVRSSTTDMEVHMVKDEGCSLSRHRCSCSFRIPVLIPSKPSKSTHTTLSTTNEIEINRGCCIDGPHLKPLSSHSRSSTDVSPSMFPCKARFDGIHTGTGQTVRIDEWVISCSIATGKLGASVSTTGKLGASVSSAFLDTLNSISSQIVRFTRCSSSSAVGLCPIVAFQHLRNRAPSGEVKLTPNKQTDTQWHGWSIVRIVSDQPPGICLTNLMSSHTFVRHQLVCENTVTCGTTGQSYRFHAINALHLSWIRNVVQQLVCILAWLHDCSMAHRNLQVLDQLVEDSTVSYVNPSVGAKKPHNTRKRFQRHVQRRDIYQLGIVVLYLVTGQQLLTDSSSRSDAAISDMLRAISPNHPSLADFVSSCLNGRPDLSPKLLLSHPLLLGYTDLDLQGSMLGNSALDVTQTDQFIAAKPGLQPPNLSSNTKKPRLLEDFEDFSVIGKGGFGCVLKARNIIEDRDYAIKCIKIDDSQVEILFREIRTLSALQHDNIVRYFTSWQDTFCRPLPLPTMPWSESVVRPGDSSSDGDSSDVTSELSSTSEDDQVDLDSNRNSSIGVSDWDPVHKCEANDRVKHRTTPFSTTSREMSWYRGADKTSNSRTRFFRRASSPSVDRSSSSESKLSSSSNRCRQTTSIRLGQVDEVSDKFHVSFRPESGAAPNQLSTGSDSSASSEKQSRGDASKPSRRHIRYMIIQMELCPSKTLRHVIDCEGLSTNPDRAWSLFRELTDGLAYIHSKNVIHRDLKPANIMVDASDHVKIVDFGLATRSVTDRIEHEAGLPSGTEFVGTTPLSSSNMDCKPTGSGHTETSTDTPTEQLNPTLLGRSMTRDVGTYLYMSPEILNSHRARLFYDERVDIYSLGVILFEMFYRAMPSVHERVEVLTALRSEHIIFPMDWSSKRLSNQTRLIRMMLQHDPDRRISASDLLASPYVPPLKSTEAAFRKQLVEACKEPDGKLYRFIMHTLFSQSCSRTSDMLYDQQMRLDYPLANLYAQESTVGSEFQNYWIGLRESLTDHQLVSVCQRVHRHIVQKLESIFLIHNGVYLQPPLLVPVSAAVLPRRLIRYTTQDSGQSVEQAILKTRNTAPPASPVLLDSYGTQMCLPESLHLPFARFLARSGSTLIRDVEHFYLKHYQFGKVYTTTTTPHHAPSSADLAWSLSTEMDQAVFDIVTPSFSPHAVIEMFAVLREAVLQRGKLQQSARYILYLSHTNLIEAIFAQLDVPPDSCASLWHHLAEANSCPTAAPANGHHIGVENLVTRRLSLPALFTGDSARLHFQRQFLRLLHFESTDPTQLRSVILQSAPEPRSHVRRRVDDAVKQLEEISLLCHKFGLQDTFQLSFTSGLVLPCHYYQGLVFQLVVDCVQSQADSSPSTQRMLSLNQLPTGTGEDGSRKPLLTQCPTKLGRSKNPISVEDSSSNTVDGHRMLMVLAQGGEYSHLVAKHCLPKGYANIRLFANETPAPTPLPQPTIHSLSLAECPHVIGLTFYTERLVWLQFTLSANLTSLLASLTPPPDPHMCQILLSWGVRETDNVQELYSNPFKHLPSVSARRTTSGPQRSGTDSSQVGTHGNTQSTYDHTNLITGSQSSTSMAPSAGSVSTVGIGLPLESLVQTEDGLRLVYNLAKKLWSSGLPCEILTSADSDVIRAAENRAAEFAIRVNLLVPSTVAKTNQAAGKKYPSAVTYQLWTRHEALHVSGQCVMVGGIRRPDPDSVVAHILARLPTRQSAGEASPPSSASNGDLIHLSKNASSTGLPENLNAKSKSIGTMSIIGSSDWGEDSQSPSELNSRPCRLARFSHFVGAFVNHVLILSVVNVADPNRKDGRLTSVEEYTCTHNPQVLVILDILPDFVNKRDS</sequence>
<dbReference type="PANTHER" id="PTHR11042:SF136">
    <property type="entry name" value="EIF-2-ALPHA KINASE GCN2"/>
    <property type="match status" value="1"/>
</dbReference>
<dbReference type="EC" id="2.7.11.1" evidence="1"/>
<dbReference type="PROSITE" id="PS50908">
    <property type="entry name" value="RWD"/>
    <property type="match status" value="1"/>
</dbReference>
<evidence type="ECO:0000256" key="5">
    <source>
        <dbReference type="ARBA" id="ARBA00022777"/>
    </source>
</evidence>
<dbReference type="PROSITE" id="PS00108">
    <property type="entry name" value="PROTEIN_KINASE_ST"/>
    <property type="match status" value="1"/>
</dbReference>
<feature type="compositionally biased region" description="Polar residues" evidence="11">
    <location>
        <begin position="1585"/>
        <end position="1596"/>
    </location>
</feature>
<dbReference type="PANTHER" id="PTHR11042">
    <property type="entry name" value="EUKARYOTIC TRANSLATION INITIATION FACTOR 2-ALPHA KINASE EIF2-ALPHA KINASE -RELATED"/>
    <property type="match status" value="1"/>
</dbReference>
<feature type="region of interest" description="Disordered" evidence="11">
    <location>
        <begin position="1585"/>
        <end position="1610"/>
    </location>
</feature>
<feature type="binding site" evidence="10">
    <location>
        <position position="681"/>
    </location>
    <ligand>
        <name>ATP</name>
        <dbReference type="ChEBI" id="CHEBI:30616"/>
    </ligand>
</feature>
<feature type="compositionally biased region" description="Polar residues" evidence="11">
    <location>
        <begin position="874"/>
        <end position="889"/>
    </location>
</feature>
<keyword evidence="4 10" id="KW-0547">Nucleotide-binding</keyword>
<evidence type="ECO:0000256" key="3">
    <source>
        <dbReference type="ARBA" id="ARBA00022679"/>
    </source>
</evidence>
<evidence type="ECO:0000256" key="4">
    <source>
        <dbReference type="ARBA" id="ARBA00022741"/>
    </source>
</evidence>
<keyword evidence="15" id="KW-1185">Reference proteome</keyword>
<keyword evidence="6 10" id="KW-0067">ATP-binding</keyword>
<evidence type="ECO:0000313" key="14">
    <source>
        <dbReference type="EMBL" id="KER28064.1"/>
    </source>
</evidence>
<evidence type="ECO:0000256" key="10">
    <source>
        <dbReference type="PROSITE-ProRule" id="PRU10141"/>
    </source>
</evidence>
<dbReference type="Pfam" id="PF00069">
    <property type="entry name" value="Pkinase"/>
    <property type="match status" value="3"/>
</dbReference>
<dbReference type="GO" id="GO:1990625">
    <property type="term" value="P:negative regulation of cytoplasmic translational initiation in response to stress"/>
    <property type="evidence" value="ECO:0007669"/>
    <property type="project" value="TreeGrafter"/>
</dbReference>
<dbReference type="Proteomes" id="UP000054324">
    <property type="component" value="Unassembled WGS sequence"/>
</dbReference>
<keyword evidence="2" id="KW-0723">Serine/threonine-protein kinase</keyword>
<feature type="region of interest" description="Disordered" evidence="11">
    <location>
        <begin position="1757"/>
        <end position="1805"/>
    </location>
</feature>
<keyword evidence="5" id="KW-0418">Kinase</keyword>
<evidence type="ECO:0000313" key="15">
    <source>
        <dbReference type="Proteomes" id="UP000054324"/>
    </source>
</evidence>
<dbReference type="Gene3D" id="3.10.110.10">
    <property type="entry name" value="Ubiquitin Conjugating Enzyme"/>
    <property type="match status" value="1"/>
</dbReference>
<dbReference type="RefSeq" id="XP_009168205.1">
    <property type="nucleotide sequence ID" value="XM_009169941.1"/>
</dbReference>
<comment type="similarity">
    <text evidence="7">Belongs to the protein kinase superfamily. Ser/Thr protein kinase family. GCN2 subfamily.</text>
</comment>
<feature type="compositionally biased region" description="Polar residues" evidence="11">
    <location>
        <begin position="1759"/>
        <end position="1805"/>
    </location>
</feature>
<dbReference type="Gene3D" id="3.30.200.20">
    <property type="entry name" value="Phosphorylase Kinase, domain 1"/>
    <property type="match status" value="1"/>
</dbReference>
<feature type="domain" description="RWD" evidence="13">
    <location>
        <begin position="14"/>
        <end position="151"/>
    </location>
</feature>
<dbReference type="InterPro" id="IPR016135">
    <property type="entry name" value="UBQ-conjugating_enzyme/RWD"/>
</dbReference>
<gene>
    <name evidence="14" type="ORF">T265_05041</name>
</gene>
<protein>
    <recommendedName>
        <fullName evidence="1">non-specific serine/threonine protein kinase</fullName>
        <ecNumber evidence="1">2.7.11.1</ecNumber>
    </recommendedName>
</protein>
<dbReference type="SUPFAM" id="SSF55681">
    <property type="entry name" value="Class II aaRS and biotin synthetases"/>
    <property type="match status" value="1"/>
</dbReference>